<dbReference type="Proteomes" id="UP001338582">
    <property type="component" value="Chromosome 2"/>
</dbReference>
<reference evidence="2 3" key="1">
    <citation type="submission" date="2023-10" db="EMBL/GenBank/DDBJ databases">
        <title>Draft Genome Sequence of Candida saopaulonensis from a very Premature Infant with Sepsis.</title>
        <authorList>
            <person name="Ning Y."/>
            <person name="Dai R."/>
            <person name="Xiao M."/>
            <person name="Xu Y."/>
            <person name="Yan Q."/>
            <person name="Zhang L."/>
        </authorList>
    </citation>
    <scope>NUCLEOTIDE SEQUENCE [LARGE SCALE GENOMIC DNA]</scope>
    <source>
        <strain evidence="2 3">19XY460</strain>
    </source>
</reference>
<organism evidence="2 3">
    <name type="scientific">Australozyma saopauloensis</name>
    <dbReference type="NCBI Taxonomy" id="291208"/>
    <lineage>
        <taxon>Eukaryota</taxon>
        <taxon>Fungi</taxon>
        <taxon>Dikarya</taxon>
        <taxon>Ascomycota</taxon>
        <taxon>Saccharomycotina</taxon>
        <taxon>Pichiomycetes</taxon>
        <taxon>Metschnikowiaceae</taxon>
        <taxon>Australozyma</taxon>
    </lineage>
</organism>
<gene>
    <name evidence="2" type="ORF">PUMCH_001796</name>
</gene>
<dbReference type="AlphaFoldDB" id="A0AAX4H7G0"/>
<evidence type="ECO:0000313" key="3">
    <source>
        <dbReference type="Proteomes" id="UP001338582"/>
    </source>
</evidence>
<dbReference type="KEGG" id="asau:88172861"/>
<evidence type="ECO:0000256" key="1">
    <source>
        <dbReference type="SAM" id="Phobius"/>
    </source>
</evidence>
<protein>
    <submittedName>
        <fullName evidence="2">Uncharacterized protein</fullName>
    </submittedName>
</protein>
<keyword evidence="1" id="KW-1133">Transmembrane helix</keyword>
<keyword evidence="3" id="KW-1185">Reference proteome</keyword>
<dbReference type="EMBL" id="CP138895">
    <property type="protein sequence ID" value="WPK24521.1"/>
    <property type="molecule type" value="Genomic_DNA"/>
</dbReference>
<dbReference type="RefSeq" id="XP_062876904.1">
    <property type="nucleotide sequence ID" value="XM_063020834.1"/>
</dbReference>
<evidence type="ECO:0000313" key="2">
    <source>
        <dbReference type="EMBL" id="WPK24521.1"/>
    </source>
</evidence>
<keyword evidence="1" id="KW-0812">Transmembrane</keyword>
<keyword evidence="1" id="KW-0472">Membrane</keyword>
<accession>A0AAX4H7G0</accession>
<dbReference type="GeneID" id="88172861"/>
<feature type="transmembrane region" description="Helical" evidence="1">
    <location>
        <begin position="39"/>
        <end position="66"/>
    </location>
</feature>
<sequence length="224" mass="26656">MDHVDRITSRLQALDSWFEARLSQYEFGQVLVHNSVSKYITAVLFFLVIAIVSYETFYWSGIYLGLWEYHAQEIFKEVPIHCAHVYVRVNFTKSENEDKVRELYQIKKKNRYNVMEWTVPKSTEREMFLLKDFVKYHFEFSPEDFEENPDPEFGSTIEHLRKRVLTTVTTSPVYEKYLKDLTVTHNDVVVFNNKYDEVKKELDKAYLSKIHIETGNVIDCVVLI</sequence>
<proteinExistence type="predicted"/>
<name>A0AAX4H7G0_9ASCO</name>